<dbReference type="GO" id="GO:0005737">
    <property type="term" value="C:cytoplasm"/>
    <property type="evidence" value="ECO:0007669"/>
    <property type="project" value="UniProtKB-SubCell"/>
</dbReference>
<keyword evidence="11" id="KW-0969">Cilium</keyword>
<proteinExistence type="inferred from homology"/>
<dbReference type="FunFam" id="1.10.220.10:FF:000003">
    <property type="entry name" value="Annexin"/>
    <property type="match status" value="1"/>
</dbReference>
<organism evidence="19 20">
    <name type="scientific">Silurus meridionalis</name>
    <name type="common">Southern catfish</name>
    <name type="synonym">Silurus soldatovi meridionalis</name>
    <dbReference type="NCBI Taxonomy" id="175797"/>
    <lineage>
        <taxon>Eukaryota</taxon>
        <taxon>Metazoa</taxon>
        <taxon>Chordata</taxon>
        <taxon>Craniata</taxon>
        <taxon>Vertebrata</taxon>
        <taxon>Euteleostomi</taxon>
        <taxon>Actinopterygii</taxon>
        <taxon>Neopterygii</taxon>
        <taxon>Teleostei</taxon>
        <taxon>Ostariophysi</taxon>
        <taxon>Siluriformes</taxon>
        <taxon>Siluridae</taxon>
        <taxon>Silurus</taxon>
    </lineage>
</organism>
<evidence type="ECO:0000256" key="1">
    <source>
        <dbReference type="ARBA" id="ARBA00004123"/>
    </source>
</evidence>
<keyword evidence="6" id="KW-1003">Cell membrane</keyword>
<evidence type="ECO:0000256" key="16">
    <source>
        <dbReference type="ARBA" id="ARBA00023302"/>
    </source>
</evidence>
<dbReference type="InterPro" id="IPR018252">
    <property type="entry name" value="Annexin_repeat_CS"/>
</dbReference>
<dbReference type="SMART" id="SM00335">
    <property type="entry name" value="ANX"/>
    <property type="match status" value="4"/>
</dbReference>
<keyword evidence="16 17" id="KW-0111">Calcium/phospholipid-binding</keyword>
<name>A0A8T0A9B6_SILME</name>
<dbReference type="PRINTS" id="PR00196">
    <property type="entry name" value="ANNEXIN"/>
</dbReference>
<feature type="compositionally biased region" description="Polar residues" evidence="18">
    <location>
        <begin position="1"/>
        <end position="23"/>
    </location>
</feature>
<evidence type="ECO:0000313" key="19">
    <source>
        <dbReference type="EMBL" id="KAF7687623.1"/>
    </source>
</evidence>
<keyword evidence="10" id="KW-0593">Phospholipase A2 inhibitor</keyword>
<evidence type="ECO:0000256" key="6">
    <source>
        <dbReference type="ARBA" id="ARBA00022475"/>
    </source>
</evidence>
<dbReference type="GO" id="GO:0005634">
    <property type="term" value="C:nucleus"/>
    <property type="evidence" value="ECO:0007669"/>
    <property type="project" value="UniProtKB-SubCell"/>
</dbReference>
<dbReference type="GO" id="GO:0006909">
    <property type="term" value="P:phagocytosis"/>
    <property type="evidence" value="ECO:0007669"/>
    <property type="project" value="TreeGrafter"/>
</dbReference>
<dbReference type="FunFam" id="1.10.220.10:FF:000007">
    <property type="entry name" value="Annexin"/>
    <property type="match status" value="1"/>
</dbReference>
<comment type="similarity">
    <text evidence="5 17">Belongs to the annexin family.</text>
</comment>
<dbReference type="GO" id="GO:0005509">
    <property type="term" value="F:calcium ion binding"/>
    <property type="evidence" value="ECO:0007669"/>
    <property type="project" value="InterPro"/>
</dbReference>
<dbReference type="AlphaFoldDB" id="A0A8T0A9B6"/>
<keyword evidence="13 17" id="KW-0041">Annexin</keyword>
<evidence type="ECO:0000256" key="5">
    <source>
        <dbReference type="ARBA" id="ARBA00007831"/>
    </source>
</evidence>
<dbReference type="InterPro" id="IPR037104">
    <property type="entry name" value="Annexin_sf"/>
</dbReference>
<keyword evidence="14" id="KW-0539">Nucleus</keyword>
<evidence type="ECO:0000256" key="17">
    <source>
        <dbReference type="RuleBase" id="RU003540"/>
    </source>
</evidence>
<dbReference type="PRINTS" id="PR00197">
    <property type="entry name" value="ANNEXINI"/>
</dbReference>
<feature type="region of interest" description="Disordered" evidence="18">
    <location>
        <begin position="1"/>
        <end position="24"/>
    </location>
</feature>
<evidence type="ECO:0000256" key="18">
    <source>
        <dbReference type="SAM" id="MobiDB-lite"/>
    </source>
</evidence>
<keyword evidence="15" id="KW-0966">Cell projection</keyword>
<sequence length="390" mass="43070">MPQIATPTRTQNSRQPKKLTTPTDGYVYKHGCRTSAFRVSSVSQNTNHDPSSNMSLISQFLQQTVYLGASENVGFQGTVTPFPAFNPAGDAAVLDQAIKTKGVDENTIIEVLVKRTNEQRQQIKAAYQKTAGKPLDVALKAALKGELEDVVLALLCTPAQYDAHELKLAMKGLGTDEDTLVEILASRTNKEIRDLKNAYKEEFKKDLEADIKSDTSGHFRDGLLALCKAARSEDPSVNAELADKDARDLYEAGEKKKGTDCAVFINILTSRSAPQLRKVFDCYSKYSKVDVAKAIDLELKGDIENLLISVVKCAGSKPAYFAERLNLAMKGSGYRGKILTRIMVSRSEIDMVQIKKEYKTKYGKTLYKDILDDTKGDYEKILLALCGSDQ</sequence>
<dbReference type="FunFam" id="1.10.220.10:FF:000001">
    <property type="entry name" value="Annexin"/>
    <property type="match status" value="1"/>
</dbReference>
<dbReference type="InterPro" id="IPR002388">
    <property type="entry name" value="ANX1"/>
</dbReference>
<dbReference type="Proteomes" id="UP000606274">
    <property type="component" value="Unassembled WGS sequence"/>
</dbReference>
<evidence type="ECO:0000256" key="15">
    <source>
        <dbReference type="ARBA" id="ARBA00023273"/>
    </source>
</evidence>
<dbReference type="InterPro" id="IPR001464">
    <property type="entry name" value="Annexin"/>
</dbReference>
<evidence type="ECO:0000256" key="10">
    <source>
        <dbReference type="ARBA" id="ARBA00023005"/>
    </source>
</evidence>
<evidence type="ECO:0000256" key="13">
    <source>
        <dbReference type="ARBA" id="ARBA00023216"/>
    </source>
</evidence>
<dbReference type="GO" id="GO:0016323">
    <property type="term" value="C:basolateral plasma membrane"/>
    <property type="evidence" value="ECO:0007669"/>
    <property type="project" value="UniProtKB-SubCell"/>
</dbReference>
<comment type="domain">
    <text evidence="17">The full-length protein can bind eight Ca(2+) ions via the annexin repeats. Calcium binding causes a major conformation change that modifies dimer contacts and leads to surface exposure of the N-terminal phosphorylation sites; in the absence of Ca(2+), these sites are buried in the interior of the protein core. The N-terminal region becomes disordered in response to calcium-binding.</text>
</comment>
<evidence type="ECO:0000256" key="7">
    <source>
        <dbReference type="ARBA" id="ARBA00022490"/>
    </source>
</evidence>
<evidence type="ECO:0000256" key="9">
    <source>
        <dbReference type="ARBA" id="ARBA00022837"/>
    </source>
</evidence>
<protein>
    <recommendedName>
        <fullName evidence="17">Annexin</fullName>
    </recommendedName>
</protein>
<evidence type="ECO:0000256" key="8">
    <source>
        <dbReference type="ARBA" id="ARBA00022737"/>
    </source>
</evidence>
<dbReference type="GO" id="GO:0007165">
    <property type="term" value="P:signal transduction"/>
    <property type="evidence" value="ECO:0007669"/>
    <property type="project" value="TreeGrafter"/>
</dbReference>
<evidence type="ECO:0000256" key="12">
    <source>
        <dbReference type="ARBA" id="ARBA00023136"/>
    </source>
</evidence>
<dbReference type="GO" id="GO:0019834">
    <property type="term" value="F:phospholipase A2 inhibitor activity"/>
    <property type="evidence" value="ECO:0007669"/>
    <property type="project" value="UniProtKB-KW"/>
</dbReference>
<dbReference type="EMBL" id="JABFDY010000027">
    <property type="protein sequence ID" value="KAF7687623.1"/>
    <property type="molecule type" value="Genomic_DNA"/>
</dbReference>
<dbReference type="PROSITE" id="PS00223">
    <property type="entry name" value="ANNEXIN_1"/>
    <property type="match status" value="2"/>
</dbReference>
<keyword evidence="9 17" id="KW-0106">Calcium</keyword>
<evidence type="ECO:0000256" key="3">
    <source>
        <dbReference type="ARBA" id="ARBA00004187"/>
    </source>
</evidence>
<keyword evidence="7" id="KW-0963">Cytoplasm</keyword>
<dbReference type="Pfam" id="PF00191">
    <property type="entry name" value="Annexin"/>
    <property type="match status" value="4"/>
</dbReference>
<dbReference type="GO" id="GO:0012506">
    <property type="term" value="C:vesicle membrane"/>
    <property type="evidence" value="ECO:0007669"/>
    <property type="project" value="TreeGrafter"/>
</dbReference>
<dbReference type="GO" id="GO:0001786">
    <property type="term" value="F:phosphatidylserine binding"/>
    <property type="evidence" value="ECO:0007669"/>
    <property type="project" value="TreeGrafter"/>
</dbReference>
<reference evidence="19" key="1">
    <citation type="submission" date="2020-08" db="EMBL/GenBank/DDBJ databases">
        <title>Chromosome-level assembly of Southern catfish (Silurus meridionalis) provides insights into visual adaptation to the nocturnal and benthic lifestyles.</title>
        <authorList>
            <person name="Zhang Y."/>
            <person name="Wang D."/>
            <person name="Peng Z."/>
        </authorList>
    </citation>
    <scope>NUCLEOTIDE SEQUENCE</scope>
    <source>
        <strain evidence="19">SWU-2019-XX</strain>
        <tissue evidence="19">Muscle</tissue>
    </source>
</reference>
<gene>
    <name evidence="19" type="ORF">HF521_014851</name>
</gene>
<evidence type="ECO:0000256" key="11">
    <source>
        <dbReference type="ARBA" id="ARBA00023069"/>
    </source>
</evidence>
<accession>A0A8T0A9B6</accession>
<keyword evidence="20" id="KW-1185">Reference proteome</keyword>
<evidence type="ECO:0000256" key="4">
    <source>
        <dbReference type="ARBA" id="ARBA00004496"/>
    </source>
</evidence>
<evidence type="ECO:0000256" key="14">
    <source>
        <dbReference type="ARBA" id="ARBA00023242"/>
    </source>
</evidence>
<evidence type="ECO:0000256" key="2">
    <source>
        <dbReference type="ARBA" id="ARBA00004138"/>
    </source>
</evidence>
<comment type="caution">
    <text evidence="19">The sequence shown here is derived from an EMBL/GenBank/DDBJ whole genome shotgun (WGS) entry which is preliminary data.</text>
</comment>
<dbReference type="PANTHER" id="PTHR10502:SF17">
    <property type="entry name" value="ANNEXIN A1"/>
    <property type="match status" value="1"/>
</dbReference>
<dbReference type="PROSITE" id="PS51897">
    <property type="entry name" value="ANNEXIN_2"/>
    <property type="match status" value="4"/>
</dbReference>
<dbReference type="GO" id="GO:0071385">
    <property type="term" value="P:cellular response to glucocorticoid stimulus"/>
    <property type="evidence" value="ECO:0007669"/>
    <property type="project" value="TreeGrafter"/>
</dbReference>
<dbReference type="GO" id="GO:0005544">
    <property type="term" value="F:calcium-dependent phospholipid binding"/>
    <property type="evidence" value="ECO:0007669"/>
    <property type="project" value="UniProtKB-KW"/>
</dbReference>
<dbReference type="SUPFAM" id="SSF47874">
    <property type="entry name" value="Annexin"/>
    <property type="match status" value="1"/>
</dbReference>
<comment type="subcellular location">
    <subcellularLocation>
        <location evidence="3">Basolateral cell membrane</location>
    </subcellularLocation>
    <subcellularLocation>
        <location evidence="2">Cell projection</location>
        <location evidence="2">Cilium</location>
    </subcellularLocation>
    <subcellularLocation>
        <location evidence="4">Cytoplasm</location>
    </subcellularLocation>
    <subcellularLocation>
        <location evidence="1">Nucleus</location>
    </subcellularLocation>
</comment>
<dbReference type="PANTHER" id="PTHR10502">
    <property type="entry name" value="ANNEXIN"/>
    <property type="match status" value="1"/>
</dbReference>
<keyword evidence="12" id="KW-0472">Membrane</keyword>
<dbReference type="FunFam" id="1.10.220.10:FF:000002">
    <property type="entry name" value="Annexin"/>
    <property type="match status" value="1"/>
</dbReference>
<dbReference type="GO" id="GO:0005929">
    <property type="term" value="C:cilium"/>
    <property type="evidence" value="ECO:0007669"/>
    <property type="project" value="UniProtKB-SubCell"/>
</dbReference>
<dbReference type="Gene3D" id="1.10.220.10">
    <property type="entry name" value="Annexin"/>
    <property type="match status" value="4"/>
</dbReference>
<evidence type="ECO:0000313" key="20">
    <source>
        <dbReference type="Proteomes" id="UP000606274"/>
    </source>
</evidence>
<keyword evidence="8 17" id="KW-0677">Repeat</keyword>
<dbReference type="InterPro" id="IPR018502">
    <property type="entry name" value="Annexin_repeat"/>
</dbReference>